<dbReference type="EMBL" id="JBHUPG010000009">
    <property type="protein sequence ID" value="MFD2911435.1"/>
    <property type="molecule type" value="Genomic_DNA"/>
</dbReference>
<dbReference type="Proteomes" id="UP001597561">
    <property type="component" value="Unassembled WGS sequence"/>
</dbReference>
<dbReference type="Pfam" id="PF09684">
    <property type="entry name" value="Tail_P2_I"/>
    <property type="match status" value="1"/>
</dbReference>
<keyword evidence="2" id="KW-1185">Reference proteome</keyword>
<accession>A0ABW5ZGI7</accession>
<name>A0ABW5ZGI7_9BACL</name>
<gene>
    <name evidence="1" type="ORF">ACFS5P_06070</name>
</gene>
<dbReference type="RefSeq" id="WP_204730052.1">
    <property type="nucleotide sequence ID" value="NZ_JAFBDK010000013.1"/>
</dbReference>
<evidence type="ECO:0000313" key="1">
    <source>
        <dbReference type="EMBL" id="MFD2911435.1"/>
    </source>
</evidence>
<evidence type="ECO:0000313" key="2">
    <source>
        <dbReference type="Proteomes" id="UP001597561"/>
    </source>
</evidence>
<dbReference type="InterPro" id="IPR006521">
    <property type="entry name" value="Tail_protein_I"/>
</dbReference>
<dbReference type="NCBIfam" id="TIGR01634">
    <property type="entry name" value="tail_P2_I"/>
    <property type="match status" value="1"/>
</dbReference>
<protein>
    <submittedName>
        <fullName evidence="1">Phage tail protein I</fullName>
    </submittedName>
</protein>
<comment type="caution">
    <text evidence="1">The sequence shown here is derived from an EMBL/GenBank/DDBJ whole genome shotgun (WGS) entry which is preliminary data.</text>
</comment>
<reference evidence="2" key="1">
    <citation type="journal article" date="2019" name="Int. J. Syst. Evol. Microbiol.">
        <title>The Global Catalogue of Microorganisms (GCM) 10K type strain sequencing project: providing services to taxonomists for standard genome sequencing and annotation.</title>
        <authorList>
            <consortium name="The Broad Institute Genomics Platform"/>
            <consortium name="The Broad Institute Genome Sequencing Center for Infectious Disease"/>
            <person name="Wu L."/>
            <person name="Ma J."/>
        </authorList>
    </citation>
    <scope>NUCLEOTIDE SEQUENCE [LARGE SCALE GENOMIC DNA]</scope>
    <source>
        <strain evidence="2">KCTC 13528</strain>
    </source>
</reference>
<sequence>MIDFNNFSLTQLLPQPLKSSKQDQAMAAAITVMMQRVNQELEILDPFSLPEALLDIIAIEEHVDFYDPSLSANQKAELINNAFYFHQRKATPAAVEDLITIVFGEGQVVEWFEYGAQPGYFKVTTNNPAVTNEQAAEFIRALNSVKRKSSWLDVVELSQVEKMNLYFGGVSHTGDNITLRQVT</sequence>
<organism evidence="1 2">
    <name type="scientific">Jeotgalibacillus terrae</name>
    <dbReference type="NCBI Taxonomy" id="587735"/>
    <lineage>
        <taxon>Bacteria</taxon>
        <taxon>Bacillati</taxon>
        <taxon>Bacillota</taxon>
        <taxon>Bacilli</taxon>
        <taxon>Bacillales</taxon>
        <taxon>Caryophanaceae</taxon>
        <taxon>Jeotgalibacillus</taxon>
    </lineage>
</organism>
<proteinExistence type="predicted"/>